<proteinExistence type="inferred from homology"/>
<dbReference type="InterPro" id="IPR003423">
    <property type="entry name" value="OMP_efflux"/>
</dbReference>
<dbReference type="PANTHER" id="PTHR30026">
    <property type="entry name" value="OUTER MEMBRANE PROTEIN TOLC"/>
    <property type="match status" value="1"/>
</dbReference>
<keyword evidence="10" id="KW-1185">Reference proteome</keyword>
<evidence type="ECO:0000313" key="9">
    <source>
        <dbReference type="EMBL" id="PLW67126.1"/>
    </source>
</evidence>
<keyword evidence="3" id="KW-0813">Transport</keyword>
<gene>
    <name evidence="9" type="ORF">C0039_18605</name>
</gene>
<protein>
    <recommendedName>
        <fullName evidence="11">TolC family protein</fullName>
    </recommendedName>
</protein>
<comment type="caution">
    <text evidence="9">The sequence shown here is derived from an EMBL/GenBank/DDBJ whole genome shotgun (WGS) entry which is preliminary data.</text>
</comment>
<feature type="signal peptide" evidence="8">
    <location>
        <begin position="1"/>
        <end position="24"/>
    </location>
</feature>
<dbReference type="AlphaFoldDB" id="A0A2N5WY06"/>
<dbReference type="GO" id="GO:1990281">
    <property type="term" value="C:efflux pump complex"/>
    <property type="evidence" value="ECO:0007669"/>
    <property type="project" value="TreeGrafter"/>
</dbReference>
<evidence type="ECO:0000256" key="1">
    <source>
        <dbReference type="ARBA" id="ARBA00004442"/>
    </source>
</evidence>
<evidence type="ECO:0000256" key="6">
    <source>
        <dbReference type="ARBA" id="ARBA00023136"/>
    </source>
</evidence>
<dbReference type="GO" id="GO:0015288">
    <property type="term" value="F:porin activity"/>
    <property type="evidence" value="ECO:0007669"/>
    <property type="project" value="TreeGrafter"/>
</dbReference>
<evidence type="ECO:0000256" key="4">
    <source>
        <dbReference type="ARBA" id="ARBA00022452"/>
    </source>
</evidence>
<comment type="subcellular location">
    <subcellularLocation>
        <location evidence="1">Cell outer membrane</location>
    </subcellularLocation>
</comment>
<comment type="similarity">
    <text evidence="2">Belongs to the outer membrane factor (OMF) (TC 1.B.17) family.</text>
</comment>
<accession>A0A2N5WY06</accession>
<evidence type="ECO:0000256" key="7">
    <source>
        <dbReference type="ARBA" id="ARBA00023237"/>
    </source>
</evidence>
<dbReference type="EMBL" id="PKUS01000037">
    <property type="protein sequence ID" value="PLW67126.1"/>
    <property type="molecule type" value="Genomic_DNA"/>
</dbReference>
<dbReference type="GO" id="GO:0015562">
    <property type="term" value="F:efflux transmembrane transporter activity"/>
    <property type="evidence" value="ECO:0007669"/>
    <property type="project" value="InterPro"/>
</dbReference>
<dbReference type="PANTHER" id="PTHR30026:SF20">
    <property type="entry name" value="OUTER MEMBRANE PROTEIN TOLC"/>
    <property type="match status" value="1"/>
</dbReference>
<evidence type="ECO:0008006" key="11">
    <source>
        <dbReference type="Google" id="ProtNLM"/>
    </source>
</evidence>
<keyword evidence="8" id="KW-0732">Signal</keyword>
<name>A0A2N5WY06_9GAMM</name>
<evidence type="ECO:0000256" key="8">
    <source>
        <dbReference type="SAM" id="SignalP"/>
    </source>
</evidence>
<reference evidence="9 10" key="1">
    <citation type="submission" date="2018-01" db="EMBL/GenBank/DDBJ databases">
        <title>The draft genome sequence of Halioglobus lutimaris HF004.</title>
        <authorList>
            <person name="Du Z.-J."/>
            <person name="Shi M.-J."/>
        </authorList>
    </citation>
    <scope>NUCLEOTIDE SEQUENCE [LARGE SCALE GENOMIC DNA]</scope>
    <source>
        <strain evidence="9 10">HF004</strain>
    </source>
</reference>
<keyword evidence="5" id="KW-0812">Transmembrane</keyword>
<keyword evidence="4" id="KW-1134">Transmembrane beta strand</keyword>
<evidence type="ECO:0000256" key="2">
    <source>
        <dbReference type="ARBA" id="ARBA00007613"/>
    </source>
</evidence>
<dbReference type="SUPFAM" id="SSF56954">
    <property type="entry name" value="Outer membrane efflux proteins (OEP)"/>
    <property type="match status" value="1"/>
</dbReference>
<evidence type="ECO:0000256" key="3">
    <source>
        <dbReference type="ARBA" id="ARBA00022448"/>
    </source>
</evidence>
<sequence length="466" mass="52074">MMRVRIALSCYLIVMAAPGQQAMAGETITLEETINTALSNNPNLKQFRLQTTSANYSVGIALSEFQVSVRPEGGVFVEKAGDTSGFYGLRLSKKTRYGSEVSVAGTSDSLFGTDGRERFRIEFSQPLFRNAGTLVNEENIVRARQSQLTALRALELGRSRLVVSVVEAYEQVLRLEQQLAADRQALQRAASLYKLTLAKERLGRTTRIDSLRVQLQQGETISRTSYTEEQLASAKRVLAELMGIKNGTLPDLQPSSLFEVEVGSVEAATRLAIANRMEYAQAQQQYQDAVRATRIAKRYKQPNLKLVAAYEHANGDLFFDDDLNGSRNAWTVSLVSDTDLNQNREKLQYRESLVQQDQALETIRAQHLSIGREVEQALLAYQRAHNELSILEGNFQHAEARLKLARRLFRVGRTDGFSVTDAEQAYFTAQTSWLNGQSDASISGYRLLHATGTLVESPDYLKPEFQ</sequence>
<feature type="chain" id="PRO_5014620102" description="TolC family protein" evidence="8">
    <location>
        <begin position="25"/>
        <end position="466"/>
    </location>
</feature>
<organism evidence="9 10">
    <name type="scientific">Pseudohalioglobus lutimaris</name>
    <dbReference type="NCBI Taxonomy" id="1737061"/>
    <lineage>
        <taxon>Bacteria</taxon>
        <taxon>Pseudomonadati</taxon>
        <taxon>Pseudomonadota</taxon>
        <taxon>Gammaproteobacteria</taxon>
        <taxon>Cellvibrionales</taxon>
        <taxon>Halieaceae</taxon>
        <taxon>Pseudohalioglobus</taxon>
    </lineage>
</organism>
<evidence type="ECO:0000313" key="10">
    <source>
        <dbReference type="Proteomes" id="UP000235005"/>
    </source>
</evidence>
<dbReference type="RefSeq" id="WP_101518934.1">
    <property type="nucleotide sequence ID" value="NZ_PKUS01000037.1"/>
</dbReference>
<keyword evidence="7" id="KW-0998">Cell outer membrane</keyword>
<dbReference type="Pfam" id="PF02321">
    <property type="entry name" value="OEP"/>
    <property type="match status" value="1"/>
</dbReference>
<dbReference type="Proteomes" id="UP000235005">
    <property type="component" value="Unassembled WGS sequence"/>
</dbReference>
<evidence type="ECO:0000256" key="5">
    <source>
        <dbReference type="ARBA" id="ARBA00022692"/>
    </source>
</evidence>
<dbReference type="GO" id="GO:0009279">
    <property type="term" value="C:cell outer membrane"/>
    <property type="evidence" value="ECO:0007669"/>
    <property type="project" value="UniProtKB-SubCell"/>
</dbReference>
<dbReference type="InterPro" id="IPR051906">
    <property type="entry name" value="TolC-like"/>
</dbReference>
<dbReference type="Gene3D" id="1.20.1600.10">
    <property type="entry name" value="Outer membrane efflux proteins (OEP)"/>
    <property type="match status" value="1"/>
</dbReference>
<keyword evidence="6" id="KW-0472">Membrane</keyword>